<dbReference type="CDD" id="cd04869">
    <property type="entry name" value="ACT_GcvR_2"/>
    <property type="match status" value="1"/>
</dbReference>
<protein>
    <submittedName>
        <fullName evidence="2">Transcriptional regulator</fullName>
    </submittedName>
</protein>
<gene>
    <name evidence="2" type="ORF">DI564_02865</name>
</gene>
<dbReference type="AlphaFoldDB" id="A0A2W5KMK0"/>
<proteinExistence type="predicted"/>
<dbReference type="Gene3D" id="3.30.70.260">
    <property type="match status" value="2"/>
</dbReference>
<feature type="domain" description="ACT" evidence="1">
    <location>
        <begin position="142"/>
        <end position="221"/>
    </location>
</feature>
<accession>A0A2W5KMK0</accession>
<dbReference type="Proteomes" id="UP000249046">
    <property type="component" value="Unassembled WGS sequence"/>
</dbReference>
<dbReference type="SUPFAM" id="SSF55021">
    <property type="entry name" value="ACT-like"/>
    <property type="match status" value="2"/>
</dbReference>
<evidence type="ECO:0000259" key="1">
    <source>
        <dbReference type="PROSITE" id="PS51671"/>
    </source>
</evidence>
<dbReference type="PANTHER" id="PTHR34875:SF5">
    <property type="entry name" value="GLYCINE CLEAVAGE SYSTEM TRANSCRIPTIONAL REPRESSOR"/>
    <property type="match status" value="1"/>
</dbReference>
<dbReference type="PANTHER" id="PTHR34875">
    <property type="entry name" value="UPF0237 PROTEIN MJ1558"/>
    <property type="match status" value="1"/>
</dbReference>
<dbReference type="InterPro" id="IPR050990">
    <property type="entry name" value="UPF0237/GcvR_regulator"/>
</dbReference>
<organism evidence="2 3">
    <name type="scientific">Rhodanobacter denitrificans</name>
    <dbReference type="NCBI Taxonomy" id="666685"/>
    <lineage>
        <taxon>Bacteria</taxon>
        <taxon>Pseudomonadati</taxon>
        <taxon>Pseudomonadota</taxon>
        <taxon>Gammaproteobacteria</taxon>
        <taxon>Lysobacterales</taxon>
        <taxon>Rhodanobacteraceae</taxon>
        <taxon>Rhodanobacter</taxon>
    </lineage>
</organism>
<evidence type="ECO:0000313" key="3">
    <source>
        <dbReference type="Proteomes" id="UP000249046"/>
    </source>
</evidence>
<dbReference type="Pfam" id="PF13740">
    <property type="entry name" value="ACT_6"/>
    <property type="match status" value="1"/>
</dbReference>
<dbReference type="PROSITE" id="PS51671">
    <property type="entry name" value="ACT"/>
    <property type="match status" value="1"/>
</dbReference>
<reference evidence="2 3" key="1">
    <citation type="submission" date="2017-08" db="EMBL/GenBank/DDBJ databases">
        <title>Infants hospitalized years apart are colonized by the same room-sourced microbial strains.</title>
        <authorList>
            <person name="Brooks B."/>
            <person name="Olm M.R."/>
            <person name="Firek B.A."/>
            <person name="Baker R."/>
            <person name="Thomas B.C."/>
            <person name="Morowitz M.J."/>
            <person name="Banfield J.F."/>
        </authorList>
    </citation>
    <scope>NUCLEOTIDE SEQUENCE [LARGE SCALE GENOMIC DNA]</scope>
    <source>
        <strain evidence="2">S2_005_003_R2_42</strain>
    </source>
</reference>
<comment type="caution">
    <text evidence="2">The sequence shown here is derived from an EMBL/GenBank/DDBJ whole genome shotgun (WGS) entry which is preliminary data.</text>
</comment>
<dbReference type="InterPro" id="IPR045865">
    <property type="entry name" value="ACT-like_dom_sf"/>
</dbReference>
<evidence type="ECO:0000313" key="2">
    <source>
        <dbReference type="EMBL" id="PZQ18271.1"/>
    </source>
</evidence>
<sequence length="225" mass="24366">MRPGCDSRKRPVCWPGRRFGAAPTPAAAPVFARRAGRQTLSEPAPRPSSSDNFLLIHAFGKPAGSPLLAISKRIADAGCNLAEARVSALGSELCVLALAQGSWDAIAKLENALARLDRDGDLRLGHFRTNAHQPQPTLLPYVIEVIAADKPGVLFQLAEFFAGRSISIEQLHSSRYRAMQTGADMFSAQITIGIPNTMHIAALRDDFLEFCDGLNLDAIMDPMKF</sequence>
<dbReference type="InterPro" id="IPR002912">
    <property type="entry name" value="ACT_dom"/>
</dbReference>
<dbReference type="EMBL" id="QFPO01000003">
    <property type="protein sequence ID" value="PZQ18271.1"/>
    <property type="molecule type" value="Genomic_DNA"/>
</dbReference>
<name>A0A2W5KMK0_9GAMM</name>